<dbReference type="RefSeq" id="WP_048465724.1">
    <property type="nucleotide sequence ID" value="NZ_LABX01000167.1"/>
</dbReference>
<proteinExistence type="predicted"/>
<protein>
    <recommendedName>
        <fullName evidence="1">DUF5615 domain-containing protein</fullName>
    </recommendedName>
</protein>
<dbReference type="AlphaFoldDB" id="A0A0J6S655"/>
<evidence type="ECO:0000313" key="3">
    <source>
        <dbReference type="Proteomes" id="UP000035929"/>
    </source>
</evidence>
<sequence length="126" mass="13442">MRIVVDMNLTPTWVPYLQSLGHDAIHWSEVGAEDAPDTAIIDWARASGRAVMTADLDFGIALARSDATAPSVIQLRTGSTLPGRVGPLVARSIDGARADLLSGVLLTIETGRVRLRPLGLDRTDQA</sequence>
<dbReference type="Pfam" id="PF18480">
    <property type="entry name" value="DUF5615"/>
    <property type="match status" value="1"/>
</dbReference>
<evidence type="ECO:0000313" key="2">
    <source>
        <dbReference type="EMBL" id="KMO30685.1"/>
    </source>
</evidence>
<feature type="domain" description="DUF5615" evidence="1">
    <location>
        <begin position="1"/>
        <end position="109"/>
    </location>
</feature>
<accession>A0A0J6S655</accession>
<dbReference type="PATRIC" id="fig|270351.6.peg.1943"/>
<dbReference type="Proteomes" id="UP000035929">
    <property type="component" value="Unassembled WGS sequence"/>
</dbReference>
<dbReference type="EMBL" id="LABX01000167">
    <property type="protein sequence ID" value="KMO30685.1"/>
    <property type="molecule type" value="Genomic_DNA"/>
</dbReference>
<evidence type="ECO:0000259" key="1">
    <source>
        <dbReference type="Pfam" id="PF18480"/>
    </source>
</evidence>
<comment type="caution">
    <text evidence="2">The sequence shown here is derived from an EMBL/GenBank/DDBJ whole genome shotgun (WGS) entry which is preliminary data.</text>
</comment>
<organism evidence="2 3">
    <name type="scientific">Methylobacterium aquaticum</name>
    <dbReference type="NCBI Taxonomy" id="270351"/>
    <lineage>
        <taxon>Bacteria</taxon>
        <taxon>Pseudomonadati</taxon>
        <taxon>Pseudomonadota</taxon>
        <taxon>Alphaproteobacteria</taxon>
        <taxon>Hyphomicrobiales</taxon>
        <taxon>Methylobacteriaceae</taxon>
        <taxon>Methylobacterium</taxon>
    </lineage>
</organism>
<dbReference type="InterPro" id="IPR041049">
    <property type="entry name" value="DUF5615"/>
</dbReference>
<gene>
    <name evidence="2" type="ORF">VP06_21030</name>
</gene>
<name>A0A0J6S655_9HYPH</name>
<reference evidence="2 3" key="1">
    <citation type="submission" date="2015-03" db="EMBL/GenBank/DDBJ databases">
        <title>Genome sequencing of Methylobacterium aquaticum DSM16371 type strain.</title>
        <authorList>
            <person name="Chaudhry V."/>
            <person name="Patil P.B."/>
        </authorList>
    </citation>
    <scope>NUCLEOTIDE SEQUENCE [LARGE SCALE GENOMIC DNA]</scope>
    <source>
        <strain evidence="2 3">DSM 16371</strain>
    </source>
</reference>